<name>A0ABW4SGP9_9BACL</name>
<dbReference type="EC" id="2.3.-.-" evidence="2"/>
<dbReference type="Pfam" id="PF00583">
    <property type="entry name" value="Acetyltransf_1"/>
    <property type="match status" value="1"/>
</dbReference>
<dbReference type="PROSITE" id="PS51186">
    <property type="entry name" value="GNAT"/>
    <property type="match status" value="1"/>
</dbReference>
<dbReference type="GO" id="GO:0016746">
    <property type="term" value="F:acyltransferase activity"/>
    <property type="evidence" value="ECO:0007669"/>
    <property type="project" value="UniProtKB-KW"/>
</dbReference>
<gene>
    <name evidence="2" type="ORF">ACFSFY_09675</name>
</gene>
<keyword evidence="2" id="KW-0808">Transferase</keyword>
<proteinExistence type="predicted"/>
<accession>A0ABW4SGP9</accession>
<dbReference type="Gene3D" id="3.40.630.30">
    <property type="match status" value="1"/>
</dbReference>
<dbReference type="PANTHER" id="PTHR43415:SF3">
    <property type="entry name" value="GNAT-FAMILY ACETYLTRANSFERASE"/>
    <property type="match status" value="1"/>
</dbReference>
<dbReference type="RefSeq" id="WP_381537594.1">
    <property type="nucleotide sequence ID" value="NZ_JBHUGI010000025.1"/>
</dbReference>
<dbReference type="SUPFAM" id="SSF55729">
    <property type="entry name" value="Acyl-CoA N-acyltransferases (Nat)"/>
    <property type="match status" value="1"/>
</dbReference>
<dbReference type="Proteomes" id="UP001597218">
    <property type="component" value="Unassembled WGS sequence"/>
</dbReference>
<dbReference type="EMBL" id="JBHUGI010000025">
    <property type="protein sequence ID" value="MFD1928329.1"/>
    <property type="molecule type" value="Genomic_DNA"/>
</dbReference>
<dbReference type="InterPro" id="IPR016181">
    <property type="entry name" value="Acyl_CoA_acyltransferase"/>
</dbReference>
<protein>
    <submittedName>
        <fullName evidence="2">GNAT family N-acetyltransferase</fullName>
        <ecNumber evidence="2">2.3.-.-</ecNumber>
    </submittedName>
</protein>
<evidence type="ECO:0000313" key="2">
    <source>
        <dbReference type="EMBL" id="MFD1928329.1"/>
    </source>
</evidence>
<reference evidence="3" key="1">
    <citation type="journal article" date="2019" name="Int. J. Syst. Evol. Microbiol.">
        <title>The Global Catalogue of Microorganisms (GCM) 10K type strain sequencing project: providing services to taxonomists for standard genome sequencing and annotation.</title>
        <authorList>
            <consortium name="The Broad Institute Genomics Platform"/>
            <consortium name="The Broad Institute Genome Sequencing Center for Infectious Disease"/>
            <person name="Wu L."/>
            <person name="Ma J."/>
        </authorList>
    </citation>
    <scope>NUCLEOTIDE SEQUENCE [LARGE SCALE GENOMIC DNA]</scope>
    <source>
        <strain evidence="3">CGMCC 4.7177</strain>
    </source>
</reference>
<keyword evidence="2" id="KW-0012">Acyltransferase</keyword>
<evidence type="ECO:0000313" key="3">
    <source>
        <dbReference type="Proteomes" id="UP001597218"/>
    </source>
</evidence>
<sequence>MTIIRLKNQMKVTVQEATKEYAKQIIDFYNVVGGETDFLSFGKDEFKRTIEDYKDFIESTRLEQNSIILLAIHNDEIISIATISSSQKVRVKHVGTLGIVISEKFIGVGLGKEMMLQLIQWASSNSITKKISLVTREDNTVAIKLYEKLGFKEEGLLIKDNCINNVYYNSLIMALFI</sequence>
<comment type="caution">
    <text evidence="2">The sequence shown here is derived from an EMBL/GenBank/DDBJ whole genome shotgun (WGS) entry which is preliminary data.</text>
</comment>
<evidence type="ECO:0000259" key="1">
    <source>
        <dbReference type="PROSITE" id="PS51186"/>
    </source>
</evidence>
<dbReference type="InterPro" id="IPR000182">
    <property type="entry name" value="GNAT_dom"/>
</dbReference>
<dbReference type="PANTHER" id="PTHR43415">
    <property type="entry name" value="SPERMIDINE N(1)-ACETYLTRANSFERASE"/>
    <property type="match status" value="1"/>
</dbReference>
<keyword evidence="3" id="KW-1185">Reference proteome</keyword>
<organism evidence="2 3">
    <name type="scientific">Sporosarcina siberiensis</name>
    <dbReference type="NCBI Taxonomy" id="1365606"/>
    <lineage>
        <taxon>Bacteria</taxon>
        <taxon>Bacillati</taxon>
        <taxon>Bacillota</taxon>
        <taxon>Bacilli</taxon>
        <taxon>Bacillales</taxon>
        <taxon>Caryophanaceae</taxon>
        <taxon>Sporosarcina</taxon>
    </lineage>
</organism>
<feature type="domain" description="N-acetyltransferase" evidence="1">
    <location>
        <begin position="12"/>
        <end position="177"/>
    </location>
</feature>